<dbReference type="RefSeq" id="XP_016232654.1">
    <property type="nucleotide sequence ID" value="XM_016384031.1"/>
</dbReference>
<keyword evidence="2" id="KW-1185">Reference proteome</keyword>
<dbReference type="VEuPathDB" id="FungiDB:PV08_09715"/>
<name>A0A0D2B0H0_9EURO</name>
<dbReference type="GeneID" id="27336798"/>
<evidence type="ECO:0008006" key="3">
    <source>
        <dbReference type="Google" id="ProtNLM"/>
    </source>
</evidence>
<dbReference type="OrthoDB" id="2245989at2759"/>
<protein>
    <recommendedName>
        <fullName evidence="3">BZIP domain-containing protein</fullName>
    </recommendedName>
</protein>
<dbReference type="HOGENOM" id="CLU_033726_1_0_1"/>
<dbReference type="EMBL" id="KN847498">
    <property type="protein sequence ID" value="KIW12438.1"/>
    <property type="molecule type" value="Genomic_DNA"/>
</dbReference>
<dbReference type="PANTHER" id="PTHR38116">
    <property type="entry name" value="CHROMOSOME 7, WHOLE GENOME SHOTGUN SEQUENCE"/>
    <property type="match status" value="1"/>
</dbReference>
<dbReference type="AlphaFoldDB" id="A0A0D2B0H0"/>
<reference evidence="1 2" key="1">
    <citation type="submission" date="2015-01" db="EMBL/GenBank/DDBJ databases">
        <title>The Genome Sequence of Exophiala spinifera CBS89968.</title>
        <authorList>
            <consortium name="The Broad Institute Genomics Platform"/>
            <person name="Cuomo C."/>
            <person name="de Hoog S."/>
            <person name="Gorbushina A."/>
            <person name="Stielow B."/>
            <person name="Teixiera M."/>
            <person name="Abouelleil A."/>
            <person name="Chapman S.B."/>
            <person name="Priest M."/>
            <person name="Young S.K."/>
            <person name="Wortman J."/>
            <person name="Nusbaum C."/>
            <person name="Birren B."/>
        </authorList>
    </citation>
    <scope>NUCLEOTIDE SEQUENCE [LARGE SCALE GENOMIC DNA]</scope>
    <source>
        <strain evidence="1 2">CBS 89968</strain>
    </source>
</reference>
<organism evidence="1 2">
    <name type="scientific">Exophiala spinifera</name>
    <dbReference type="NCBI Taxonomy" id="91928"/>
    <lineage>
        <taxon>Eukaryota</taxon>
        <taxon>Fungi</taxon>
        <taxon>Dikarya</taxon>
        <taxon>Ascomycota</taxon>
        <taxon>Pezizomycotina</taxon>
        <taxon>Eurotiomycetes</taxon>
        <taxon>Chaetothyriomycetidae</taxon>
        <taxon>Chaetothyriales</taxon>
        <taxon>Herpotrichiellaceae</taxon>
        <taxon>Exophiala</taxon>
    </lineage>
</organism>
<accession>A0A0D2B0H0</accession>
<dbReference type="Proteomes" id="UP000053328">
    <property type="component" value="Unassembled WGS sequence"/>
</dbReference>
<dbReference type="STRING" id="91928.A0A0D2B0H0"/>
<dbReference type="InterPro" id="IPR021833">
    <property type="entry name" value="DUF3425"/>
</dbReference>
<dbReference type="PANTHER" id="PTHR38116:SF9">
    <property type="entry name" value="BZIP DOMAIN-CONTAINING PROTEIN"/>
    <property type="match status" value="1"/>
</dbReference>
<evidence type="ECO:0000313" key="2">
    <source>
        <dbReference type="Proteomes" id="UP000053328"/>
    </source>
</evidence>
<sequence length="252" mass="28601">MEPAWKSYMKSLEDDWTSIADPAERKRVQNRLSQRARRSKLVVRRSRLPEQCSCHNGGNSDATSTGNPTLEPIAFSPDWNTLAPLIPDITVPGQVAPDPTVDNAFLLVHRMSTTDAFTCIGNVLKLACEQDTGFNVRELSCNLPPALVPTTKQLMVRHKPYIDMLPWPSMRDKILDPVVPVDELQFIADLLASDLQFWGTTPWDLIGWEIGPRFANKWWFLIDEGMIHTTNYWRNQRGQQPLPLAPLRINAT</sequence>
<proteinExistence type="predicted"/>
<dbReference type="Pfam" id="PF11905">
    <property type="entry name" value="DUF3425"/>
    <property type="match status" value="1"/>
</dbReference>
<evidence type="ECO:0000313" key="1">
    <source>
        <dbReference type="EMBL" id="KIW12438.1"/>
    </source>
</evidence>
<gene>
    <name evidence="1" type="ORF">PV08_09715</name>
</gene>